<dbReference type="SUPFAM" id="SSF82861">
    <property type="entry name" value="Mechanosensitive channel protein MscS (YggB), transmembrane region"/>
    <property type="match status" value="1"/>
</dbReference>
<dbReference type="EMBL" id="CP081864">
    <property type="protein sequence ID" value="QZN96893.1"/>
    <property type="molecule type" value="Genomic_DNA"/>
</dbReference>
<dbReference type="PANTHER" id="PTHR30347">
    <property type="entry name" value="POTASSIUM CHANNEL RELATED"/>
    <property type="match status" value="1"/>
</dbReference>
<feature type="domain" description="Mechanosensitive ion channel MscS C-terminal" evidence="13">
    <location>
        <begin position="1003"/>
        <end position="1085"/>
    </location>
</feature>
<keyword evidence="6 8" id="KW-0472">Membrane</keyword>
<dbReference type="Gene3D" id="1.10.287.1260">
    <property type="match status" value="1"/>
</dbReference>
<dbReference type="Pfam" id="PF21088">
    <property type="entry name" value="MS_channel_1st"/>
    <property type="match status" value="1"/>
</dbReference>
<dbReference type="InterPro" id="IPR010920">
    <property type="entry name" value="LSM_dom_sf"/>
</dbReference>
<feature type="transmembrane region" description="Helical" evidence="8">
    <location>
        <begin position="880"/>
        <end position="901"/>
    </location>
</feature>
<dbReference type="SUPFAM" id="SSF82689">
    <property type="entry name" value="Mechanosensitive channel protein MscS (YggB), C-terminal domain"/>
    <property type="match status" value="1"/>
</dbReference>
<dbReference type="InterPro" id="IPR024393">
    <property type="entry name" value="MscS_porin"/>
</dbReference>
<dbReference type="Pfam" id="PF12794">
    <property type="entry name" value="MscS_TM"/>
    <property type="match status" value="1"/>
</dbReference>
<evidence type="ECO:0000256" key="9">
    <source>
        <dbReference type="SAM" id="SignalP"/>
    </source>
</evidence>
<dbReference type="InterPro" id="IPR011066">
    <property type="entry name" value="MscS_channel_C_sf"/>
</dbReference>
<dbReference type="InterPro" id="IPR049142">
    <property type="entry name" value="MS_channel_1st"/>
</dbReference>
<keyword evidence="16" id="KW-1185">Reference proteome</keyword>
<feature type="transmembrane region" description="Helical" evidence="8">
    <location>
        <begin position="790"/>
        <end position="809"/>
    </location>
</feature>
<sequence>MYCKSLSRALDFPRILSIVSRCVALLVLFSIGFSTVAQAATSNDIPTRSEIQGRLDALGKQKNLTEVDKLTQQDLTHTLESLDAIDRVRQETAQLKQQAAQAPAKLRQVADDLAALSNNDVATASLETLSLRQLETRLNESLDNLQSAQENLSAYNSQLISLQTQPERVQSALTALSQRSQQIRNQLNGVEAGQSALRASQQALLQTDQALVGLQMEQQRKSLEVNTTLQDLLQKQRDYASAQINQLEKMVQALQGVLNGKRLTLSEKTAKEAQTTEDTQRIQDNPLVKAEMETNHQLSQRLVTATQSSNTLVQESIQVKNWLDRTLQSERNLKEQVTVLKGSLLLSRILYQQQLNLPSASSMNDMSTQIADLRLEQFEINQQRDVLFRGDEYISKLLAANKGVTLDDEVHDALDQILDTRRELLDQLNKQLGNQLMLAINLQINRQQLVSVTASLQHTLTQQIFWVSSNKPMDWTWLKELPGGLKQQVRHSNLAFQWDDWRQGALLFIVPMLLVSGIIYWRRRLIAGYIERLSNDVGQLKRDSQRHTPQALLLETVMVLPGIMLILAFGLCFHYAENAVGDAVWGMSQQFALLWLVFGLLYRAMKPGGIGERHFNFSVSLAAHYRRQALWLGGALLPLIFWSVIGEKAPLYLVDDVIGQIVIFCNLILLGILVFPLCRDSWREKETHTIRLIVITVMAILPLVLLGLMVCGYFYTTLRLLGRWVESLYLLLVWNLVYLTTIRGLSVAARRLAYRRAVARRQNLNKEGAEGSEPAPEPPLALDQIGQQSLRLTTMVLLLIFSGVLYWIWSDLVTVMSYLDSITLWHYNATVAGNAVLQAVTLGNLMLSIIVAVVAYVLMRNLPGLLEVLVLSRLQLRQGTSYAITTMLSYLIMAVGTTTSLSSIGVSWDKLQWLVTALLVGLGFGLQEIFANFISGLIILFERPVRIGDTITIGTYSGSVSKIRIRATTITDFDRKEVIIPNKAFVTERLINWSLSDTITRVLIKIGVAYGSDLDKVKAVLLQAAHENSRVMTDPEPQVFFLAFGASSLDHELRLYVRELRDRSYTVDELNRSIDRLCRENNIDIAFNQLEVYLHNKQGSEVQEINRALGGNGVGEPA</sequence>
<evidence type="ECO:0000313" key="15">
    <source>
        <dbReference type="EMBL" id="QZN96893.1"/>
    </source>
</evidence>
<feature type="transmembrane region" description="Helical" evidence="8">
    <location>
        <begin position="913"/>
        <end position="941"/>
    </location>
</feature>
<feature type="domain" description="Mechanosensitive ion channel transmembrane helices 2/3" evidence="14">
    <location>
        <begin position="886"/>
        <end position="927"/>
    </location>
</feature>
<organism evidence="15 16">
    <name type="scientific">Symbiopectobacterium purcellii</name>
    <dbReference type="NCBI Taxonomy" id="2871826"/>
    <lineage>
        <taxon>Bacteria</taxon>
        <taxon>Pseudomonadati</taxon>
        <taxon>Pseudomonadota</taxon>
        <taxon>Gammaproteobacteria</taxon>
        <taxon>Enterobacterales</taxon>
        <taxon>Enterobacteriaceae</taxon>
    </lineage>
</organism>
<dbReference type="Pfam" id="PF21082">
    <property type="entry name" value="MS_channel_3rd"/>
    <property type="match status" value="1"/>
</dbReference>
<evidence type="ECO:0000259" key="12">
    <source>
        <dbReference type="Pfam" id="PF12795"/>
    </source>
</evidence>
<feature type="transmembrane region" description="Helical" evidence="8">
    <location>
        <begin position="588"/>
        <end position="605"/>
    </location>
</feature>
<evidence type="ECO:0000256" key="5">
    <source>
        <dbReference type="ARBA" id="ARBA00022989"/>
    </source>
</evidence>
<protein>
    <submittedName>
        <fullName evidence="15">Mechanosensitive channel MscK</fullName>
    </submittedName>
</protein>
<dbReference type="SUPFAM" id="SSF50182">
    <property type="entry name" value="Sm-like ribonucleoproteins"/>
    <property type="match status" value="1"/>
</dbReference>
<dbReference type="Gene3D" id="3.30.70.100">
    <property type="match status" value="1"/>
</dbReference>
<accession>A0ABX9APA0</accession>
<feature type="transmembrane region" description="Helical" evidence="8">
    <location>
        <begin position="629"/>
        <end position="645"/>
    </location>
</feature>
<feature type="transmembrane region" description="Helical" evidence="8">
    <location>
        <begin position="690"/>
        <end position="715"/>
    </location>
</feature>
<feature type="transmembrane region" description="Helical" evidence="8">
    <location>
        <begin position="835"/>
        <end position="859"/>
    </location>
</feature>
<dbReference type="InterPro" id="IPR023408">
    <property type="entry name" value="MscS_beta-dom_sf"/>
</dbReference>
<dbReference type="Pfam" id="PF00924">
    <property type="entry name" value="MS_channel_2nd"/>
    <property type="match status" value="1"/>
</dbReference>
<dbReference type="PROSITE" id="PS01246">
    <property type="entry name" value="UPF0003"/>
    <property type="match status" value="1"/>
</dbReference>
<feature type="transmembrane region" description="Helical" evidence="8">
    <location>
        <begin position="727"/>
        <end position="746"/>
    </location>
</feature>
<name>A0ABX9APA0_9ENTR</name>
<evidence type="ECO:0000259" key="13">
    <source>
        <dbReference type="Pfam" id="PF21082"/>
    </source>
</evidence>
<feature type="chain" id="PRO_5045502493" evidence="9">
    <location>
        <begin position="40"/>
        <end position="1118"/>
    </location>
</feature>
<feature type="transmembrane region" description="Helical" evidence="8">
    <location>
        <begin position="657"/>
        <end position="678"/>
    </location>
</feature>
<dbReference type="InterPro" id="IPR011014">
    <property type="entry name" value="MscS_channel_TM-2"/>
</dbReference>
<dbReference type="InterPro" id="IPR025692">
    <property type="entry name" value="MscS_IM_dom1"/>
</dbReference>
<feature type="domain" description="Mechanosensitive ion channel MscS porin" evidence="12">
    <location>
        <begin position="55"/>
        <end position="289"/>
    </location>
</feature>
<feature type="domain" description="Mechanosensitive ion channel inner membrane" evidence="11">
    <location>
        <begin position="507"/>
        <end position="825"/>
    </location>
</feature>
<evidence type="ECO:0000259" key="14">
    <source>
        <dbReference type="Pfam" id="PF21088"/>
    </source>
</evidence>
<feature type="transmembrane region" description="Helical" evidence="8">
    <location>
        <begin position="551"/>
        <end position="576"/>
    </location>
</feature>
<evidence type="ECO:0000256" key="2">
    <source>
        <dbReference type="ARBA" id="ARBA00008017"/>
    </source>
</evidence>
<dbReference type="Gene3D" id="2.30.30.60">
    <property type="match status" value="1"/>
</dbReference>
<evidence type="ECO:0000259" key="10">
    <source>
        <dbReference type="Pfam" id="PF00924"/>
    </source>
</evidence>
<dbReference type="InterPro" id="IPR049278">
    <property type="entry name" value="MS_channel_C"/>
</dbReference>
<feature type="domain" description="Mechanosensitive ion channel MscS" evidence="10">
    <location>
        <begin position="929"/>
        <end position="994"/>
    </location>
</feature>
<evidence type="ECO:0000313" key="16">
    <source>
        <dbReference type="Proteomes" id="UP000825886"/>
    </source>
</evidence>
<dbReference type="InterPro" id="IPR006685">
    <property type="entry name" value="MscS_channel_2nd"/>
</dbReference>
<gene>
    <name evidence="15" type="primary">mscK</name>
    <name evidence="15" type="ORF">K6K13_05685</name>
</gene>
<feature type="coiled-coil region" evidence="7">
    <location>
        <begin position="131"/>
        <end position="165"/>
    </location>
</feature>
<keyword evidence="7" id="KW-0175">Coiled coil</keyword>
<dbReference type="InterPro" id="IPR006686">
    <property type="entry name" value="MscS_channel_CS"/>
</dbReference>
<evidence type="ECO:0000256" key="3">
    <source>
        <dbReference type="ARBA" id="ARBA00022475"/>
    </source>
</evidence>
<feature type="signal peptide" evidence="9">
    <location>
        <begin position="1"/>
        <end position="39"/>
    </location>
</feature>
<evidence type="ECO:0000256" key="6">
    <source>
        <dbReference type="ARBA" id="ARBA00023136"/>
    </source>
</evidence>
<evidence type="ECO:0000256" key="4">
    <source>
        <dbReference type="ARBA" id="ARBA00022692"/>
    </source>
</evidence>
<feature type="transmembrane region" description="Helical" evidence="8">
    <location>
        <begin position="501"/>
        <end position="521"/>
    </location>
</feature>
<keyword evidence="4 8" id="KW-0812">Transmembrane</keyword>
<dbReference type="InterPro" id="IPR052702">
    <property type="entry name" value="MscS-like_channel"/>
</dbReference>
<comment type="similarity">
    <text evidence="2">Belongs to the MscS (TC 1.A.23) family.</text>
</comment>
<evidence type="ECO:0000256" key="8">
    <source>
        <dbReference type="SAM" id="Phobius"/>
    </source>
</evidence>
<evidence type="ECO:0000256" key="7">
    <source>
        <dbReference type="SAM" id="Coils"/>
    </source>
</evidence>
<evidence type="ECO:0000259" key="11">
    <source>
        <dbReference type="Pfam" id="PF12794"/>
    </source>
</evidence>
<comment type="subcellular location">
    <subcellularLocation>
        <location evidence="1">Cell membrane</location>
        <topology evidence="1">Multi-pass membrane protein</topology>
    </subcellularLocation>
</comment>
<proteinExistence type="inferred from homology"/>
<keyword evidence="3" id="KW-1003">Cell membrane</keyword>
<dbReference type="Proteomes" id="UP000825886">
    <property type="component" value="Chromosome"/>
</dbReference>
<evidence type="ECO:0000256" key="1">
    <source>
        <dbReference type="ARBA" id="ARBA00004651"/>
    </source>
</evidence>
<keyword evidence="5 8" id="KW-1133">Transmembrane helix</keyword>
<dbReference type="RefSeq" id="WP_222159906.1">
    <property type="nucleotide sequence ID" value="NZ_CP081864.1"/>
</dbReference>
<reference evidence="15 16" key="1">
    <citation type="submission" date="2021-08" db="EMBL/GenBank/DDBJ databases">
        <title>Culture and genomic analysis of Symbiopectobacterium purcellii sp. nov. gen. nov., isolated from the leafhopper Empoasca decipiens.</title>
        <authorList>
            <person name="Nadal-Jimenez P."/>
            <person name="Siozios S."/>
            <person name="Halliday N."/>
            <person name="Camara M."/>
            <person name="Hurst G.D.D."/>
        </authorList>
    </citation>
    <scope>NUCLEOTIDE SEQUENCE [LARGE SCALE GENOMIC DNA]</scope>
    <source>
        <strain evidence="15 16">SyEd1</strain>
    </source>
</reference>
<dbReference type="NCBIfam" id="NF008438">
    <property type="entry name" value="PRK11281.1"/>
    <property type="match status" value="1"/>
</dbReference>
<dbReference type="Pfam" id="PF12795">
    <property type="entry name" value="MscS_porin"/>
    <property type="match status" value="1"/>
</dbReference>
<dbReference type="PANTHER" id="PTHR30347:SF1">
    <property type="entry name" value="MECHANOSENSITIVE CHANNEL MSCK"/>
    <property type="match status" value="1"/>
</dbReference>
<keyword evidence="9" id="KW-0732">Signal</keyword>